<reference evidence="12" key="1">
    <citation type="submission" date="2016-10" db="EMBL/GenBank/DDBJ databases">
        <authorList>
            <person name="Varghese N."/>
            <person name="Submissions S."/>
        </authorList>
    </citation>
    <scope>NUCLEOTIDE SEQUENCE [LARGE SCALE GENOMIC DNA]</scope>
    <source>
        <strain evidence="12">DSM 16995</strain>
    </source>
</reference>
<dbReference type="SUPFAM" id="SSF52141">
    <property type="entry name" value="Uracil-DNA glycosylase-like"/>
    <property type="match status" value="1"/>
</dbReference>
<dbReference type="AlphaFoldDB" id="A0A1G9G5J6"/>
<evidence type="ECO:0000256" key="3">
    <source>
        <dbReference type="ARBA" id="ARBA00008184"/>
    </source>
</evidence>
<dbReference type="PANTHER" id="PTHR11264">
    <property type="entry name" value="URACIL-DNA GLYCOSYLASE"/>
    <property type="match status" value="1"/>
</dbReference>
<feature type="domain" description="Uracil-DNA glycosylase-like" evidence="10">
    <location>
        <begin position="51"/>
        <end position="229"/>
    </location>
</feature>
<dbReference type="PROSITE" id="PS00130">
    <property type="entry name" value="U_DNA_GLYCOSYLASE"/>
    <property type="match status" value="1"/>
</dbReference>
<organism evidence="11 12">
    <name type="scientific">Maridesulfovibrio ferrireducens</name>
    <dbReference type="NCBI Taxonomy" id="246191"/>
    <lineage>
        <taxon>Bacteria</taxon>
        <taxon>Pseudomonadati</taxon>
        <taxon>Thermodesulfobacteriota</taxon>
        <taxon>Desulfovibrionia</taxon>
        <taxon>Desulfovibrionales</taxon>
        <taxon>Desulfovibrionaceae</taxon>
        <taxon>Maridesulfovibrio</taxon>
    </lineage>
</organism>
<keyword evidence="7" id="KW-0378">Hydrolase</keyword>
<evidence type="ECO:0000256" key="1">
    <source>
        <dbReference type="ARBA" id="ARBA00001400"/>
    </source>
</evidence>
<dbReference type="Gene3D" id="3.40.470.10">
    <property type="entry name" value="Uracil-DNA glycosylase-like domain"/>
    <property type="match status" value="1"/>
</dbReference>
<evidence type="ECO:0000256" key="6">
    <source>
        <dbReference type="ARBA" id="ARBA00022763"/>
    </source>
</evidence>
<dbReference type="GO" id="GO:0004844">
    <property type="term" value="F:uracil DNA N-glycosylase activity"/>
    <property type="evidence" value="ECO:0007669"/>
    <property type="project" value="UniProtKB-EC"/>
</dbReference>
<comment type="similarity">
    <text evidence="3">Belongs to the uracil-DNA glycosylase (UDG) superfamily. UNG family.</text>
</comment>
<evidence type="ECO:0000313" key="12">
    <source>
        <dbReference type="Proteomes" id="UP000199053"/>
    </source>
</evidence>
<proteinExistence type="inferred from homology"/>
<evidence type="ECO:0000256" key="4">
    <source>
        <dbReference type="ARBA" id="ARBA00012030"/>
    </source>
</evidence>
<keyword evidence="12" id="KW-1185">Reference proteome</keyword>
<evidence type="ECO:0000256" key="2">
    <source>
        <dbReference type="ARBA" id="ARBA00002631"/>
    </source>
</evidence>
<accession>A0A1G9G5J6</accession>
<comment type="catalytic activity">
    <reaction evidence="1">
        <text>Hydrolyzes single-stranded DNA or mismatched double-stranded DNA and polynucleotides, releasing free uracil.</text>
        <dbReference type="EC" id="3.2.2.27"/>
    </reaction>
</comment>
<dbReference type="CDD" id="cd10027">
    <property type="entry name" value="UDG-F1-like"/>
    <property type="match status" value="1"/>
</dbReference>
<dbReference type="Proteomes" id="UP000199053">
    <property type="component" value="Unassembled WGS sequence"/>
</dbReference>
<dbReference type="GO" id="GO:0097510">
    <property type="term" value="P:base-excision repair, AP site formation via deaminated base removal"/>
    <property type="evidence" value="ECO:0007669"/>
    <property type="project" value="TreeGrafter"/>
</dbReference>
<sequence length="236" mass="27163">MKINFCDATYEVDSSWDSFFTTEKLILLKYIEFAVGTNFTPPADRVLRFTQVNLDKVRVVIIGQDPYPQRGVATGRSFEVGNIDRWADLKRNASLMNMLKLFHKNYTGASEIAAISKVREDIDAGLFPILPPTELFTHFEEQGVLMLNAAFTCEIDNSGSHTEKWQHFSTELLTFISNKKPQAKWFLWGKDAQEFCSFVPDAQKLTSYHPRLFDQKEGSFLKENHFAKCSEINWIK</sequence>
<dbReference type="Pfam" id="PF03167">
    <property type="entry name" value="UDG"/>
    <property type="match status" value="1"/>
</dbReference>
<name>A0A1G9G5J6_9BACT</name>
<gene>
    <name evidence="11" type="ORF">SAMN05660337_1847</name>
</gene>
<dbReference type="InterPro" id="IPR036895">
    <property type="entry name" value="Uracil-DNA_glycosylase-like_sf"/>
</dbReference>
<comment type="function">
    <text evidence="2">Excises uracil residues from the DNA which can arise as a result of misincorporation of dUMP residues by DNA polymerase or due to deamination of cytosine.</text>
</comment>
<feature type="active site" description="Proton acceptor" evidence="9">
    <location>
        <position position="65"/>
    </location>
</feature>
<evidence type="ECO:0000256" key="9">
    <source>
        <dbReference type="PROSITE-ProRule" id="PRU10072"/>
    </source>
</evidence>
<dbReference type="STRING" id="246191.SAMN05660337_1847"/>
<keyword evidence="6" id="KW-0227">DNA damage</keyword>
<evidence type="ECO:0000313" key="11">
    <source>
        <dbReference type="EMBL" id="SDK96008.1"/>
    </source>
</evidence>
<dbReference type="OrthoDB" id="9804372at2"/>
<evidence type="ECO:0000256" key="8">
    <source>
        <dbReference type="ARBA" id="ARBA00023204"/>
    </source>
</evidence>
<dbReference type="InterPro" id="IPR005122">
    <property type="entry name" value="Uracil-DNA_glycosylase-like"/>
</dbReference>
<evidence type="ECO:0000256" key="7">
    <source>
        <dbReference type="ARBA" id="ARBA00022801"/>
    </source>
</evidence>
<protein>
    <recommendedName>
        <fullName evidence="5">Uracil-DNA glycosylase</fullName>
        <ecNumber evidence="4">3.2.2.27</ecNumber>
    </recommendedName>
</protein>
<dbReference type="InterPro" id="IPR018085">
    <property type="entry name" value="Ura-DNA_Glyclase_AS"/>
</dbReference>
<evidence type="ECO:0000259" key="10">
    <source>
        <dbReference type="Pfam" id="PF03167"/>
    </source>
</evidence>
<dbReference type="EMBL" id="FNGA01000002">
    <property type="protein sequence ID" value="SDK96008.1"/>
    <property type="molecule type" value="Genomic_DNA"/>
</dbReference>
<dbReference type="InterPro" id="IPR002043">
    <property type="entry name" value="UDG_fam1"/>
</dbReference>
<dbReference type="PANTHER" id="PTHR11264:SF0">
    <property type="entry name" value="URACIL-DNA GLYCOSYLASE"/>
    <property type="match status" value="1"/>
</dbReference>
<keyword evidence="8" id="KW-0234">DNA repair</keyword>
<evidence type="ECO:0000256" key="5">
    <source>
        <dbReference type="ARBA" id="ARBA00018429"/>
    </source>
</evidence>
<dbReference type="RefSeq" id="WP_092160296.1">
    <property type="nucleotide sequence ID" value="NZ_FNGA01000002.1"/>
</dbReference>
<dbReference type="EC" id="3.2.2.27" evidence="4"/>